<proteinExistence type="predicted"/>
<dbReference type="InterPro" id="IPR000700">
    <property type="entry name" value="PAS-assoc_C"/>
</dbReference>
<organism evidence="7 8">
    <name type="scientific">Phreatobacter stygius</name>
    <dbReference type="NCBI Taxonomy" id="1940610"/>
    <lineage>
        <taxon>Bacteria</taxon>
        <taxon>Pseudomonadati</taxon>
        <taxon>Pseudomonadota</taxon>
        <taxon>Alphaproteobacteria</taxon>
        <taxon>Hyphomicrobiales</taxon>
        <taxon>Phreatobacteraceae</taxon>
        <taxon>Phreatobacter</taxon>
    </lineage>
</organism>
<feature type="domain" description="PAC" evidence="5">
    <location>
        <begin position="394"/>
        <end position="447"/>
    </location>
</feature>
<dbReference type="Gene3D" id="3.30.450.20">
    <property type="entry name" value="PAS domain"/>
    <property type="match status" value="3"/>
</dbReference>
<dbReference type="PANTHER" id="PTHR45138:SF9">
    <property type="entry name" value="DIGUANYLATE CYCLASE DGCM-RELATED"/>
    <property type="match status" value="1"/>
</dbReference>
<evidence type="ECO:0000313" key="8">
    <source>
        <dbReference type="Proteomes" id="UP000298781"/>
    </source>
</evidence>
<dbReference type="InterPro" id="IPR054327">
    <property type="entry name" value="His-kinase-like_sensor"/>
</dbReference>
<dbReference type="SUPFAM" id="SSF55073">
    <property type="entry name" value="Nucleotide cyclase"/>
    <property type="match status" value="1"/>
</dbReference>
<accession>A0A4D7BF20</accession>
<dbReference type="InterPro" id="IPR001610">
    <property type="entry name" value="PAC"/>
</dbReference>
<dbReference type="SMART" id="SM00267">
    <property type="entry name" value="GGDEF"/>
    <property type="match status" value="1"/>
</dbReference>
<dbReference type="KEGG" id="pstg:E8M01_15560"/>
<dbReference type="FunFam" id="3.30.70.270:FF:000001">
    <property type="entry name" value="Diguanylate cyclase domain protein"/>
    <property type="match status" value="1"/>
</dbReference>
<dbReference type="CDD" id="cd00130">
    <property type="entry name" value="PAS"/>
    <property type="match status" value="1"/>
</dbReference>
<dbReference type="NCBIfam" id="TIGR00229">
    <property type="entry name" value="sensory_box"/>
    <property type="match status" value="1"/>
</dbReference>
<dbReference type="GO" id="GO:0052621">
    <property type="term" value="F:diguanylate cyclase activity"/>
    <property type="evidence" value="ECO:0007669"/>
    <property type="project" value="UniProtKB-EC"/>
</dbReference>
<dbReference type="AlphaFoldDB" id="A0A4D7BF20"/>
<feature type="domain" description="PAS" evidence="4">
    <location>
        <begin position="320"/>
        <end position="390"/>
    </location>
</feature>
<dbReference type="Pfam" id="PF22588">
    <property type="entry name" value="dCache_1_like"/>
    <property type="match status" value="1"/>
</dbReference>
<dbReference type="Pfam" id="PF08447">
    <property type="entry name" value="PAS_3"/>
    <property type="match status" value="1"/>
</dbReference>
<dbReference type="GO" id="GO:0043709">
    <property type="term" value="P:cell adhesion involved in single-species biofilm formation"/>
    <property type="evidence" value="ECO:0007669"/>
    <property type="project" value="TreeGrafter"/>
</dbReference>
<dbReference type="GO" id="GO:1902201">
    <property type="term" value="P:negative regulation of bacterial-type flagellum-dependent cell motility"/>
    <property type="evidence" value="ECO:0007669"/>
    <property type="project" value="TreeGrafter"/>
</dbReference>
<keyword evidence="3" id="KW-0472">Membrane</keyword>
<dbReference type="CDD" id="cd01949">
    <property type="entry name" value="GGDEF"/>
    <property type="match status" value="1"/>
</dbReference>
<evidence type="ECO:0000256" key="1">
    <source>
        <dbReference type="ARBA" id="ARBA00012528"/>
    </source>
</evidence>
<dbReference type="PROSITE" id="PS50113">
    <property type="entry name" value="PAC"/>
    <property type="match status" value="1"/>
</dbReference>
<feature type="transmembrane region" description="Helical" evidence="3">
    <location>
        <begin position="6"/>
        <end position="26"/>
    </location>
</feature>
<dbReference type="PROSITE" id="PS50112">
    <property type="entry name" value="PAS"/>
    <property type="match status" value="1"/>
</dbReference>
<dbReference type="SMART" id="SM00091">
    <property type="entry name" value="PAS"/>
    <property type="match status" value="1"/>
</dbReference>
<dbReference type="Pfam" id="PF00990">
    <property type="entry name" value="GGDEF"/>
    <property type="match status" value="1"/>
</dbReference>
<dbReference type="EMBL" id="CP039690">
    <property type="protein sequence ID" value="QCI69255.1"/>
    <property type="molecule type" value="Genomic_DNA"/>
</dbReference>
<dbReference type="Gene3D" id="3.30.70.270">
    <property type="match status" value="1"/>
</dbReference>
<dbReference type="PROSITE" id="PS50887">
    <property type="entry name" value="GGDEF"/>
    <property type="match status" value="1"/>
</dbReference>
<evidence type="ECO:0000259" key="5">
    <source>
        <dbReference type="PROSITE" id="PS50113"/>
    </source>
</evidence>
<dbReference type="InterPro" id="IPR035965">
    <property type="entry name" value="PAS-like_dom_sf"/>
</dbReference>
<dbReference type="InterPro" id="IPR000160">
    <property type="entry name" value="GGDEF_dom"/>
</dbReference>
<name>A0A4D7BF20_9HYPH</name>
<dbReference type="PANTHER" id="PTHR45138">
    <property type="entry name" value="REGULATORY COMPONENTS OF SENSORY TRANSDUCTION SYSTEM"/>
    <property type="match status" value="1"/>
</dbReference>
<dbReference type="InterPro" id="IPR043128">
    <property type="entry name" value="Rev_trsase/Diguanyl_cyclase"/>
</dbReference>
<keyword evidence="3" id="KW-1133">Transmembrane helix</keyword>
<comment type="catalytic activity">
    <reaction evidence="2">
        <text>2 GTP = 3',3'-c-di-GMP + 2 diphosphate</text>
        <dbReference type="Rhea" id="RHEA:24898"/>
        <dbReference type="ChEBI" id="CHEBI:33019"/>
        <dbReference type="ChEBI" id="CHEBI:37565"/>
        <dbReference type="ChEBI" id="CHEBI:58805"/>
        <dbReference type="EC" id="2.7.7.65"/>
    </reaction>
</comment>
<keyword evidence="8" id="KW-1185">Reference proteome</keyword>
<evidence type="ECO:0000259" key="4">
    <source>
        <dbReference type="PROSITE" id="PS50112"/>
    </source>
</evidence>
<protein>
    <recommendedName>
        <fullName evidence="1">diguanylate cyclase</fullName>
        <ecNumber evidence="1">2.7.7.65</ecNumber>
    </recommendedName>
</protein>
<feature type="domain" description="GGDEF" evidence="6">
    <location>
        <begin position="479"/>
        <end position="617"/>
    </location>
</feature>
<keyword evidence="3" id="KW-0812">Transmembrane</keyword>
<dbReference type="InterPro" id="IPR013655">
    <property type="entry name" value="PAS_fold_3"/>
</dbReference>
<dbReference type="InterPro" id="IPR029787">
    <property type="entry name" value="Nucleotide_cyclase"/>
</dbReference>
<dbReference type="GO" id="GO:0005886">
    <property type="term" value="C:plasma membrane"/>
    <property type="evidence" value="ECO:0007669"/>
    <property type="project" value="TreeGrafter"/>
</dbReference>
<dbReference type="Proteomes" id="UP000298781">
    <property type="component" value="Chromosome"/>
</dbReference>
<evidence type="ECO:0000256" key="3">
    <source>
        <dbReference type="SAM" id="Phobius"/>
    </source>
</evidence>
<evidence type="ECO:0000313" key="7">
    <source>
        <dbReference type="EMBL" id="QCI69255.1"/>
    </source>
</evidence>
<dbReference type="CDD" id="cd12915">
    <property type="entry name" value="PDC2_DGC_like"/>
    <property type="match status" value="1"/>
</dbReference>
<dbReference type="OrthoDB" id="9812260at2"/>
<gene>
    <name evidence="7" type="ORF">E8M01_15560</name>
</gene>
<dbReference type="CDD" id="cd12914">
    <property type="entry name" value="PDC1_DGC_like"/>
    <property type="match status" value="1"/>
</dbReference>
<evidence type="ECO:0000259" key="6">
    <source>
        <dbReference type="PROSITE" id="PS50887"/>
    </source>
</evidence>
<reference evidence="7 8" key="1">
    <citation type="submission" date="2019-04" db="EMBL/GenBank/DDBJ databases">
        <title>Phreatobacter aquaticus sp. nov.</title>
        <authorList>
            <person name="Choi A."/>
        </authorList>
    </citation>
    <scope>NUCLEOTIDE SEQUENCE [LARGE SCALE GENOMIC DNA]</scope>
    <source>
        <strain evidence="7 8">KCTC 52518</strain>
    </source>
</reference>
<dbReference type="NCBIfam" id="TIGR00254">
    <property type="entry name" value="GGDEF"/>
    <property type="match status" value="1"/>
</dbReference>
<sequence length="629" mass="68670">MKRHLPGIAAAFVMLVCGAILAMGALREWSARDQDLRAAEVDAANLVRSLLQHAEDSIELVDNAVIGVVHRLETEGTTPAAMARLQGVLHLRKATMPRLRGLFVYGADGAWLATSEPVDVARFNNSDRDYFAHHRSSTERGAFIGRPVRSRSGGQWIVTVSRRVQTPEGEFAGVVLATVDIAYFETFYSQFDMGKQGSLALIAANGTLLARFPVDDSFIGRDVSASPVVHHAARQTAGTLAFTSALDGIERLSAYRRSERFPLIVVASRGRADVLASWRVAAVERMTFVAGLTMLIAMLGLFLVRQMIERQRMAHVVEAREADFRLLAEASSDMVSRIGFDGQLIYVSPSAVRVVGWSAADLIGTPALNGINPDDRPAVDRTVEALRRGDLAEAKLTYRTRHREKGEIWVESSLNVTRDPQTAEIDGVVAVSRDMTEHKELETQLAALATRDGLTGIANRRCFDEVFEAEWLRCQRDGDPVSLLLIDVDQFKKFNDGYGHQSGDECLRRVAVAISQVARRPADSAARYGGEEFALLMPSTDPAGCERMGERVRLAIQELGLAHRGNPPVHVVTVSIGCATVYPSAATPDRSALIEAADMALYAAKRAGRNVIKLAPVVHRLSPATRKTA</sequence>
<dbReference type="InterPro" id="IPR000014">
    <property type="entry name" value="PAS"/>
</dbReference>
<dbReference type="InterPro" id="IPR050469">
    <property type="entry name" value="Diguanylate_Cyclase"/>
</dbReference>
<dbReference type="EC" id="2.7.7.65" evidence="1"/>
<feature type="transmembrane region" description="Helical" evidence="3">
    <location>
        <begin position="286"/>
        <end position="304"/>
    </location>
</feature>
<dbReference type="SUPFAM" id="SSF55785">
    <property type="entry name" value="PYP-like sensor domain (PAS domain)"/>
    <property type="match status" value="1"/>
</dbReference>
<dbReference type="SMART" id="SM00086">
    <property type="entry name" value="PAC"/>
    <property type="match status" value="1"/>
</dbReference>
<evidence type="ECO:0000256" key="2">
    <source>
        <dbReference type="ARBA" id="ARBA00034247"/>
    </source>
</evidence>